<keyword evidence="8" id="KW-0479">Metal-binding</keyword>
<keyword evidence="7" id="KW-0808">Transferase</keyword>
<feature type="compositionally biased region" description="Low complexity" evidence="18">
    <location>
        <begin position="324"/>
        <end position="333"/>
    </location>
</feature>
<dbReference type="GO" id="GO:0097505">
    <property type="term" value="C:Rad6-Rad18 complex"/>
    <property type="evidence" value="ECO:0007669"/>
    <property type="project" value="TreeGrafter"/>
</dbReference>
<evidence type="ECO:0000256" key="18">
    <source>
        <dbReference type="SAM" id="MobiDB-lite"/>
    </source>
</evidence>
<feature type="region of interest" description="Disordered" evidence="18">
    <location>
        <begin position="197"/>
        <end position="220"/>
    </location>
</feature>
<feature type="domain" description="RING-type" evidence="19">
    <location>
        <begin position="31"/>
        <end position="74"/>
    </location>
</feature>
<organism evidence="21 22">
    <name type="scientific">Malassezia pachydermatis</name>
    <dbReference type="NCBI Taxonomy" id="77020"/>
    <lineage>
        <taxon>Eukaryota</taxon>
        <taxon>Fungi</taxon>
        <taxon>Dikarya</taxon>
        <taxon>Basidiomycota</taxon>
        <taxon>Ustilaginomycotina</taxon>
        <taxon>Malasseziomycetes</taxon>
        <taxon>Malasseziales</taxon>
        <taxon>Malasseziaceae</taxon>
        <taxon>Malassezia</taxon>
    </lineage>
</organism>
<evidence type="ECO:0000256" key="2">
    <source>
        <dbReference type="ARBA" id="ARBA00004123"/>
    </source>
</evidence>
<evidence type="ECO:0000256" key="17">
    <source>
        <dbReference type="PROSITE-ProRule" id="PRU00175"/>
    </source>
</evidence>
<keyword evidence="9" id="KW-0227">DNA damage</keyword>
<keyword evidence="14" id="KW-0234">DNA repair</keyword>
<evidence type="ECO:0000256" key="7">
    <source>
        <dbReference type="ARBA" id="ARBA00022679"/>
    </source>
</evidence>
<keyword evidence="15" id="KW-0539">Nucleus</keyword>
<dbReference type="RefSeq" id="XP_017993937.1">
    <property type="nucleotide sequence ID" value="XM_018137652.1"/>
</dbReference>
<keyword evidence="13" id="KW-0238">DNA-binding</keyword>
<keyword evidence="11" id="KW-0833">Ubl conjugation pathway</keyword>
<dbReference type="GO" id="GO:0003697">
    <property type="term" value="F:single-stranded DNA binding"/>
    <property type="evidence" value="ECO:0007669"/>
    <property type="project" value="InterPro"/>
</dbReference>
<dbReference type="GeneID" id="28729528"/>
<dbReference type="InterPro" id="IPR039577">
    <property type="entry name" value="Rad18"/>
</dbReference>
<feature type="domain" description="SAP" evidence="20">
    <location>
        <begin position="229"/>
        <end position="263"/>
    </location>
</feature>
<comment type="similarity">
    <text evidence="4">Belongs to the RAD18 family.</text>
</comment>
<evidence type="ECO:0000259" key="19">
    <source>
        <dbReference type="PROSITE" id="PS50089"/>
    </source>
</evidence>
<dbReference type="PANTHER" id="PTHR14134:SF2">
    <property type="entry name" value="E3 UBIQUITIN-PROTEIN LIGASE RAD18"/>
    <property type="match status" value="1"/>
</dbReference>
<dbReference type="VEuPathDB" id="FungiDB:Malapachy_3174"/>
<dbReference type="OrthoDB" id="9049620at2759"/>
<dbReference type="GO" id="GO:0006301">
    <property type="term" value="P:DNA damage tolerance"/>
    <property type="evidence" value="ECO:0007669"/>
    <property type="project" value="InterPro"/>
</dbReference>
<dbReference type="SUPFAM" id="SSF57850">
    <property type="entry name" value="RING/U-box"/>
    <property type="match status" value="1"/>
</dbReference>
<sequence length="353" mass="39657">MNDVLWEDVSDPTDWTGDWSALRPLDESLRCGLCYDIFRAPVALRECSHLFCSSCIRIHINQAGGNGSFCPQCRQKKAYDSELIAQPALEATAEHWRKARTFLMAQSKHLKELETSIADVTIPQLLAPEKAKRPAEESPSGRQLRPRKRVAGTPDMDEETDLDYRHLKEDTIVACPICQRTFDALALNAHLDRGCGADTPEASTSRPSQQNWLATPHSIPTKRLTRPQYQLKSERDLRKMLEACKLPTTGPKERLVERHRQWVNMYNANLDAAPALRESLPALRKQLQKWESAQNNAAASKGVSTEKQARAWLKSNQTQYADLAAQARASLQRAHTKKSDTTAPPTPPSSDRV</sequence>
<feature type="region of interest" description="Disordered" evidence="18">
    <location>
        <begin position="324"/>
        <end position="353"/>
    </location>
</feature>
<evidence type="ECO:0000313" key="21">
    <source>
        <dbReference type="EMBL" id="KOS16305.1"/>
    </source>
</evidence>
<evidence type="ECO:0000256" key="10">
    <source>
        <dbReference type="ARBA" id="ARBA00022771"/>
    </source>
</evidence>
<dbReference type="EMBL" id="LGAV01000001">
    <property type="protein sequence ID" value="KOS16305.1"/>
    <property type="molecule type" value="Genomic_DNA"/>
</dbReference>
<dbReference type="STRING" id="77020.A0A0M9VRB3"/>
<evidence type="ECO:0000256" key="16">
    <source>
        <dbReference type="ARBA" id="ARBA00031783"/>
    </source>
</evidence>
<dbReference type="GO" id="GO:0008270">
    <property type="term" value="F:zinc ion binding"/>
    <property type="evidence" value="ECO:0007669"/>
    <property type="project" value="UniProtKB-KW"/>
</dbReference>
<dbReference type="SMART" id="SM00184">
    <property type="entry name" value="RING"/>
    <property type="match status" value="1"/>
</dbReference>
<comment type="caution">
    <text evidence="21">The sequence shown here is derived from an EMBL/GenBank/DDBJ whole genome shotgun (WGS) entry which is preliminary data.</text>
</comment>
<dbReference type="InterPro" id="IPR003034">
    <property type="entry name" value="SAP_dom"/>
</dbReference>
<evidence type="ECO:0000256" key="12">
    <source>
        <dbReference type="ARBA" id="ARBA00022833"/>
    </source>
</evidence>
<dbReference type="Gene3D" id="3.30.40.10">
    <property type="entry name" value="Zinc/RING finger domain, C3HC4 (zinc finger)"/>
    <property type="match status" value="1"/>
</dbReference>
<evidence type="ECO:0000256" key="14">
    <source>
        <dbReference type="ARBA" id="ARBA00023204"/>
    </source>
</evidence>
<evidence type="ECO:0000256" key="4">
    <source>
        <dbReference type="ARBA" id="ARBA00009506"/>
    </source>
</evidence>
<dbReference type="SMART" id="SM00734">
    <property type="entry name" value="ZnF_Rad18"/>
    <property type="match status" value="1"/>
</dbReference>
<comment type="catalytic activity">
    <reaction evidence="1">
        <text>S-ubiquitinyl-[E2 ubiquitin-conjugating enzyme]-L-cysteine + [acceptor protein]-L-lysine = [E2 ubiquitin-conjugating enzyme]-L-cysteine + N(6)-ubiquitinyl-[acceptor protein]-L-lysine.</text>
        <dbReference type="EC" id="2.3.2.27"/>
    </reaction>
</comment>
<evidence type="ECO:0000256" key="1">
    <source>
        <dbReference type="ARBA" id="ARBA00000900"/>
    </source>
</evidence>
<comment type="pathway">
    <text evidence="3">Protein modification; protein ubiquitination.</text>
</comment>
<feature type="compositionally biased region" description="Pro residues" evidence="18">
    <location>
        <begin position="344"/>
        <end position="353"/>
    </location>
</feature>
<dbReference type="Pfam" id="PF02037">
    <property type="entry name" value="SAP"/>
    <property type="match status" value="1"/>
</dbReference>
<evidence type="ECO:0000256" key="3">
    <source>
        <dbReference type="ARBA" id="ARBA00004906"/>
    </source>
</evidence>
<dbReference type="InterPro" id="IPR001841">
    <property type="entry name" value="Znf_RING"/>
</dbReference>
<evidence type="ECO:0000256" key="5">
    <source>
        <dbReference type="ARBA" id="ARBA00012483"/>
    </source>
</evidence>
<dbReference type="EC" id="2.3.2.27" evidence="5"/>
<protein>
    <recommendedName>
        <fullName evidence="6">Postreplication repair E3 ubiquitin-protein ligase RAD18</fullName>
        <ecNumber evidence="5">2.3.2.27</ecNumber>
    </recommendedName>
    <alternativeName>
        <fullName evidence="16">RING-type E3 ubiquitin transferase RAD18</fullName>
    </alternativeName>
</protein>
<keyword evidence="22" id="KW-1185">Reference proteome</keyword>
<feature type="region of interest" description="Disordered" evidence="18">
    <location>
        <begin position="128"/>
        <end position="157"/>
    </location>
</feature>
<dbReference type="PROSITE" id="PS50800">
    <property type="entry name" value="SAP"/>
    <property type="match status" value="1"/>
</dbReference>
<dbReference type="PROSITE" id="PS50089">
    <property type="entry name" value="ZF_RING_2"/>
    <property type="match status" value="1"/>
</dbReference>
<dbReference type="GO" id="GO:0061630">
    <property type="term" value="F:ubiquitin protein ligase activity"/>
    <property type="evidence" value="ECO:0007669"/>
    <property type="project" value="UniProtKB-EC"/>
</dbReference>
<evidence type="ECO:0000256" key="13">
    <source>
        <dbReference type="ARBA" id="ARBA00023125"/>
    </source>
</evidence>
<dbReference type="InterPro" id="IPR018957">
    <property type="entry name" value="Znf_C3HC4_RING-type"/>
</dbReference>
<dbReference type="InterPro" id="IPR013083">
    <property type="entry name" value="Znf_RING/FYVE/PHD"/>
</dbReference>
<name>A0A0M9VRB3_9BASI</name>
<accession>A0A0M9VRB3</accession>
<evidence type="ECO:0000256" key="15">
    <source>
        <dbReference type="ARBA" id="ARBA00023242"/>
    </source>
</evidence>
<keyword evidence="10 17" id="KW-0863">Zinc-finger</keyword>
<reference evidence="21 22" key="1">
    <citation type="submission" date="2015-07" db="EMBL/GenBank/DDBJ databases">
        <title>Draft Genome Sequence of Malassezia furfur CBS1878 and Malassezia pachydermatis CBS1879.</title>
        <authorList>
            <person name="Triana S."/>
            <person name="Ohm R."/>
            <person name="Gonzalez A."/>
            <person name="DeCock H."/>
            <person name="Restrepo S."/>
            <person name="Celis A."/>
        </authorList>
    </citation>
    <scope>NUCLEOTIDE SEQUENCE [LARGE SCALE GENOMIC DNA]</scope>
    <source>
        <strain evidence="21 22">CBS 1879</strain>
    </source>
</reference>
<evidence type="ECO:0000256" key="6">
    <source>
        <dbReference type="ARBA" id="ARBA00015551"/>
    </source>
</evidence>
<comment type="subcellular location">
    <subcellularLocation>
        <location evidence="2">Nucleus</location>
    </subcellularLocation>
</comment>
<dbReference type="GO" id="GO:0006513">
    <property type="term" value="P:protein monoubiquitination"/>
    <property type="evidence" value="ECO:0007669"/>
    <property type="project" value="InterPro"/>
</dbReference>
<feature type="compositionally biased region" description="Polar residues" evidence="18">
    <location>
        <begin position="201"/>
        <end position="213"/>
    </location>
</feature>
<dbReference type="GO" id="GO:0005634">
    <property type="term" value="C:nucleus"/>
    <property type="evidence" value="ECO:0007669"/>
    <property type="project" value="UniProtKB-SubCell"/>
</dbReference>
<dbReference type="Proteomes" id="UP000037751">
    <property type="component" value="Unassembled WGS sequence"/>
</dbReference>
<dbReference type="InterPro" id="IPR017907">
    <property type="entry name" value="Znf_RING_CS"/>
</dbReference>
<dbReference type="UniPathway" id="UPA00143"/>
<evidence type="ECO:0000259" key="20">
    <source>
        <dbReference type="PROSITE" id="PS50800"/>
    </source>
</evidence>
<proteinExistence type="inferred from homology"/>
<dbReference type="GO" id="GO:0006281">
    <property type="term" value="P:DNA repair"/>
    <property type="evidence" value="ECO:0007669"/>
    <property type="project" value="UniProtKB-KW"/>
</dbReference>
<dbReference type="InterPro" id="IPR006642">
    <property type="entry name" value="Rad18_UBZ4"/>
</dbReference>
<evidence type="ECO:0000256" key="11">
    <source>
        <dbReference type="ARBA" id="ARBA00022786"/>
    </source>
</evidence>
<evidence type="ECO:0000256" key="8">
    <source>
        <dbReference type="ARBA" id="ARBA00022723"/>
    </source>
</evidence>
<evidence type="ECO:0000256" key="9">
    <source>
        <dbReference type="ARBA" id="ARBA00022763"/>
    </source>
</evidence>
<dbReference type="PANTHER" id="PTHR14134">
    <property type="entry name" value="E3 UBIQUITIN-PROTEIN LIGASE RAD18"/>
    <property type="match status" value="1"/>
</dbReference>
<evidence type="ECO:0000313" key="22">
    <source>
        <dbReference type="Proteomes" id="UP000037751"/>
    </source>
</evidence>
<gene>
    <name evidence="21" type="ORF">Malapachy_3174</name>
</gene>
<keyword evidence="12" id="KW-0862">Zinc</keyword>
<dbReference type="AlphaFoldDB" id="A0A0M9VRB3"/>
<dbReference type="Pfam" id="PF00097">
    <property type="entry name" value="zf-C3HC4"/>
    <property type="match status" value="1"/>
</dbReference>
<dbReference type="PROSITE" id="PS00518">
    <property type="entry name" value="ZF_RING_1"/>
    <property type="match status" value="1"/>
</dbReference>